<dbReference type="Proteomes" id="UP001546774">
    <property type="component" value="Unassembled WGS sequence"/>
</dbReference>
<gene>
    <name evidence="2" type="ORF">WMO37_14680</name>
</gene>
<evidence type="ECO:0000313" key="3">
    <source>
        <dbReference type="Proteomes" id="UP001546774"/>
    </source>
</evidence>
<reference evidence="2" key="1">
    <citation type="submission" date="2024-03" db="EMBL/GenBank/DDBJ databases">
        <title>Human intestinal bacterial collection.</title>
        <authorList>
            <person name="Pauvert C."/>
            <person name="Hitch T.C.A."/>
            <person name="Clavel T."/>
        </authorList>
    </citation>
    <scope>NUCLEOTIDE SEQUENCE [LARGE SCALE GENOMIC DNA]</scope>
    <source>
        <strain evidence="2">CLA-AA-H89B</strain>
    </source>
</reference>
<keyword evidence="1" id="KW-0812">Transmembrane</keyword>
<comment type="caution">
    <text evidence="2">The sequence shown here is derived from an EMBL/GenBank/DDBJ whole genome shotgun (WGS) entry which is preliminary data.</text>
</comment>
<feature type="transmembrane region" description="Helical" evidence="1">
    <location>
        <begin position="13"/>
        <end position="39"/>
    </location>
</feature>
<keyword evidence="3" id="KW-1185">Reference proteome</keyword>
<keyword evidence="1" id="KW-0472">Membrane</keyword>
<protein>
    <submittedName>
        <fullName evidence="2">Uncharacterized protein</fullName>
    </submittedName>
</protein>
<evidence type="ECO:0000256" key="1">
    <source>
        <dbReference type="SAM" id="Phobius"/>
    </source>
</evidence>
<name>A0ABV1H943_9FIRM</name>
<accession>A0ABV1H943</accession>
<keyword evidence="1" id="KW-1133">Transmembrane helix</keyword>
<feature type="non-terminal residue" evidence="2">
    <location>
        <position position="1"/>
    </location>
</feature>
<sequence>MHYPTETLSLSNYAAYFLLLFYIPLHRLISFAITYIFILQQTGWANRGKYGMVFKNDKILL</sequence>
<organism evidence="2 3">
    <name type="scientific">Lachnospira intestinalis</name>
    <dbReference type="NCBI Taxonomy" id="3133158"/>
    <lineage>
        <taxon>Bacteria</taxon>
        <taxon>Bacillati</taxon>
        <taxon>Bacillota</taxon>
        <taxon>Clostridia</taxon>
        <taxon>Lachnospirales</taxon>
        <taxon>Lachnospiraceae</taxon>
        <taxon>Lachnospira</taxon>
    </lineage>
</organism>
<evidence type="ECO:0000313" key="2">
    <source>
        <dbReference type="EMBL" id="MEQ2556234.1"/>
    </source>
</evidence>
<dbReference type="EMBL" id="JBBMFS010000021">
    <property type="protein sequence ID" value="MEQ2556234.1"/>
    <property type="molecule type" value="Genomic_DNA"/>
</dbReference>
<proteinExistence type="predicted"/>